<evidence type="ECO:0000313" key="2">
    <source>
        <dbReference type="Proteomes" id="UP000672097"/>
    </source>
</evidence>
<protein>
    <submittedName>
        <fullName evidence="1">Pilus assembly protein PilM</fullName>
    </submittedName>
</protein>
<dbReference type="PANTHER" id="PTHR32432:SF3">
    <property type="entry name" value="ETHANOLAMINE UTILIZATION PROTEIN EUTJ"/>
    <property type="match status" value="1"/>
</dbReference>
<dbReference type="CDD" id="cd24049">
    <property type="entry name" value="ASKHA_NBD_PilM"/>
    <property type="match status" value="1"/>
</dbReference>
<dbReference type="SUPFAM" id="SSF53067">
    <property type="entry name" value="Actin-like ATPase domain"/>
    <property type="match status" value="1"/>
</dbReference>
<name>A0ABS5E397_9BURK</name>
<comment type="caution">
    <text evidence="1">The sequence shown here is derived from an EMBL/GenBank/DDBJ whole genome shotgun (WGS) entry which is preliminary data.</text>
</comment>
<organism evidence="1 2">
    <name type="scientific">Ideonella paludis</name>
    <dbReference type="NCBI Taxonomy" id="1233411"/>
    <lineage>
        <taxon>Bacteria</taxon>
        <taxon>Pseudomonadati</taxon>
        <taxon>Pseudomonadota</taxon>
        <taxon>Betaproteobacteria</taxon>
        <taxon>Burkholderiales</taxon>
        <taxon>Sphaerotilaceae</taxon>
        <taxon>Ideonella</taxon>
    </lineage>
</organism>
<dbReference type="PANTHER" id="PTHR32432">
    <property type="entry name" value="CELL DIVISION PROTEIN FTSA-RELATED"/>
    <property type="match status" value="1"/>
</dbReference>
<dbReference type="Gene3D" id="3.30.1490.300">
    <property type="match status" value="1"/>
</dbReference>
<dbReference type="InterPro" id="IPR050696">
    <property type="entry name" value="FtsA/MreB"/>
</dbReference>
<dbReference type="RefSeq" id="WP_210811042.1">
    <property type="nucleotide sequence ID" value="NZ_JAGQDG010000008.1"/>
</dbReference>
<accession>A0ABS5E397</accession>
<sequence>MKLPSFTLPSWAQAKRWQAAPIGLELGQEGLRLVQFEQGQQGPRLVAAAHLPYPCSRDELLSRKEAWREWLQAGLNQHGFSGRQVVSCLPADEVRIFPVSVGPTPEDMDAAVAQAVLSRLQGEAAQMVMDYVPIRSHAADSQREALVAVAKPESVDAHLAHLEAADLEPVALEVGPVALARLTGYSNQGSSPDHYPHALLINFGRLRSHVSVIWGRRLVLDREIAFAESVLLARLTRALELDPDTAQRLLLKMGLLEDQANDDEFTQALIEVLQPELGLLVSEINRTLVYTASRSRGQGIDQVYLCGSVSRYPGVDQLLQKRLSLPVKVMDPFTTFESALSPLEREALEPIASVAVATGLALRGWSSHA</sequence>
<evidence type="ECO:0000313" key="1">
    <source>
        <dbReference type="EMBL" id="MBQ0937491.1"/>
    </source>
</evidence>
<gene>
    <name evidence="1" type="primary">pilM</name>
    <name evidence="1" type="ORF">KAK11_19350</name>
</gene>
<reference evidence="1 2" key="1">
    <citation type="submission" date="2021-04" db="EMBL/GenBank/DDBJ databases">
        <title>The genome sequence of type strain Ideonella paludis KCTC 32238.</title>
        <authorList>
            <person name="Liu Y."/>
        </authorList>
    </citation>
    <scope>NUCLEOTIDE SEQUENCE [LARGE SCALE GENOMIC DNA]</scope>
    <source>
        <strain evidence="1 2">KCTC 32238</strain>
    </source>
</reference>
<dbReference type="InterPro" id="IPR005883">
    <property type="entry name" value="PilM"/>
</dbReference>
<keyword evidence="2" id="KW-1185">Reference proteome</keyword>
<proteinExistence type="predicted"/>
<dbReference type="Proteomes" id="UP000672097">
    <property type="component" value="Unassembled WGS sequence"/>
</dbReference>
<dbReference type="EMBL" id="JAGQDG010000008">
    <property type="protein sequence ID" value="MBQ0937491.1"/>
    <property type="molecule type" value="Genomic_DNA"/>
</dbReference>
<dbReference type="Pfam" id="PF11104">
    <property type="entry name" value="PilM_2"/>
    <property type="match status" value="1"/>
</dbReference>
<dbReference type="Gene3D" id="3.30.420.40">
    <property type="match status" value="2"/>
</dbReference>
<dbReference type="InterPro" id="IPR043129">
    <property type="entry name" value="ATPase_NBD"/>
</dbReference>